<gene>
    <name evidence="2" type="ORF">LCGC14_2121810</name>
</gene>
<protein>
    <recommendedName>
        <fullName evidence="3">CcmD family protein</fullName>
    </recommendedName>
</protein>
<name>A0A0F9E432_9ZZZZ</name>
<evidence type="ECO:0000313" key="2">
    <source>
        <dbReference type="EMBL" id="KKL68753.1"/>
    </source>
</evidence>
<dbReference type="EMBL" id="LAZR01026436">
    <property type="protein sequence ID" value="KKL68753.1"/>
    <property type="molecule type" value="Genomic_DNA"/>
</dbReference>
<accession>A0A0F9E432</accession>
<keyword evidence="1" id="KW-1133">Transmembrane helix</keyword>
<sequence length="50" mass="6148">MFVEYLFQDIVTVSISYVLFWSILIFIILYPKLRLKKIQKRIQNLEKNIK</sequence>
<evidence type="ECO:0008006" key="3">
    <source>
        <dbReference type="Google" id="ProtNLM"/>
    </source>
</evidence>
<keyword evidence="1" id="KW-0472">Membrane</keyword>
<evidence type="ECO:0000256" key="1">
    <source>
        <dbReference type="SAM" id="Phobius"/>
    </source>
</evidence>
<organism evidence="2">
    <name type="scientific">marine sediment metagenome</name>
    <dbReference type="NCBI Taxonomy" id="412755"/>
    <lineage>
        <taxon>unclassified sequences</taxon>
        <taxon>metagenomes</taxon>
        <taxon>ecological metagenomes</taxon>
    </lineage>
</organism>
<feature type="transmembrane region" description="Helical" evidence="1">
    <location>
        <begin position="6"/>
        <end position="30"/>
    </location>
</feature>
<dbReference type="AlphaFoldDB" id="A0A0F9E432"/>
<reference evidence="2" key="1">
    <citation type="journal article" date="2015" name="Nature">
        <title>Complex archaea that bridge the gap between prokaryotes and eukaryotes.</title>
        <authorList>
            <person name="Spang A."/>
            <person name="Saw J.H."/>
            <person name="Jorgensen S.L."/>
            <person name="Zaremba-Niedzwiedzka K."/>
            <person name="Martijn J."/>
            <person name="Lind A.E."/>
            <person name="van Eijk R."/>
            <person name="Schleper C."/>
            <person name="Guy L."/>
            <person name="Ettema T.J."/>
        </authorList>
    </citation>
    <scope>NUCLEOTIDE SEQUENCE</scope>
</reference>
<proteinExistence type="predicted"/>
<keyword evidence="1" id="KW-0812">Transmembrane</keyword>
<comment type="caution">
    <text evidence="2">The sequence shown here is derived from an EMBL/GenBank/DDBJ whole genome shotgun (WGS) entry which is preliminary data.</text>
</comment>